<evidence type="ECO:0000259" key="5">
    <source>
        <dbReference type="SMART" id="SM00849"/>
    </source>
</evidence>
<dbReference type="PANTHER" id="PTHR46233:SF3">
    <property type="entry name" value="HYDROXYACYLGLUTATHIONE HYDROLASE GLOC"/>
    <property type="match status" value="1"/>
</dbReference>
<dbReference type="EMBL" id="SNRY01000125">
    <property type="protein sequence ID" value="KAA6346605.1"/>
    <property type="molecule type" value="Genomic_DNA"/>
</dbReference>
<dbReference type="Pfam" id="PF00753">
    <property type="entry name" value="Lactamase_B"/>
    <property type="match status" value="1"/>
</dbReference>
<dbReference type="AlphaFoldDB" id="A0A5J4SN76"/>
<dbReference type="EC" id="3.-.-.-" evidence="6"/>
<comment type="cofactor">
    <cofactor evidence="1">
        <name>Zn(2+)</name>
        <dbReference type="ChEBI" id="CHEBI:29105"/>
    </cofactor>
</comment>
<dbReference type="GO" id="GO:0016787">
    <property type="term" value="F:hydrolase activity"/>
    <property type="evidence" value="ECO:0007669"/>
    <property type="project" value="UniProtKB-KW"/>
</dbReference>
<protein>
    <submittedName>
        <fullName evidence="6">Putative metallo-hydrolase</fullName>
        <ecNumber evidence="6">3.-.-.-</ecNumber>
    </submittedName>
</protein>
<evidence type="ECO:0000256" key="1">
    <source>
        <dbReference type="ARBA" id="ARBA00001947"/>
    </source>
</evidence>
<dbReference type="CDD" id="cd06262">
    <property type="entry name" value="metallo-hydrolase-like_MBL-fold"/>
    <property type="match status" value="1"/>
</dbReference>
<gene>
    <name evidence="6" type="ORF">EZS27_005909</name>
</gene>
<reference evidence="6" key="1">
    <citation type="submission" date="2019-03" db="EMBL/GenBank/DDBJ databases">
        <title>Single cell metagenomics reveals metabolic interactions within the superorganism composed of flagellate Streblomastix strix and complex community of Bacteroidetes bacteria on its surface.</title>
        <authorList>
            <person name="Treitli S.C."/>
            <person name="Kolisko M."/>
            <person name="Husnik F."/>
            <person name="Keeling P."/>
            <person name="Hampl V."/>
        </authorList>
    </citation>
    <scope>NUCLEOTIDE SEQUENCE</scope>
    <source>
        <strain evidence="6">STM</strain>
    </source>
</reference>
<dbReference type="SUPFAM" id="SSF56281">
    <property type="entry name" value="Metallo-hydrolase/oxidoreductase"/>
    <property type="match status" value="1"/>
</dbReference>
<feature type="domain" description="Metallo-beta-lactamase" evidence="5">
    <location>
        <begin position="25"/>
        <end position="209"/>
    </location>
</feature>
<dbReference type="InterPro" id="IPR001279">
    <property type="entry name" value="Metallo-B-lactamas"/>
</dbReference>
<keyword evidence="3 6" id="KW-0378">Hydrolase</keyword>
<sequence length="226" mass="25686">MCLSEFNHKKVIYMKIKKFEFNMFPVNCYVLWDDDTKEAAVIDAGCFYEEEKQTLKEYIISNGLTLKHLLNTHLHLDHIFGNPFVVQEFGIQPEACQADEFWLEEAPKQSRMFGFELREIPVPTGKYLKDGDMVSFGNTTLEVIHVPGHSPGSLVYYCKADNCVFTGDVLFQGSIGRADLAKGNFDVLIEGIRTRLFTLPSNADVYPGHGARTTIGKELTENPFFR</sequence>
<comment type="caution">
    <text evidence="6">The sequence shown here is derived from an EMBL/GenBank/DDBJ whole genome shotgun (WGS) entry which is preliminary data.</text>
</comment>
<accession>A0A5J4SN76</accession>
<evidence type="ECO:0000256" key="3">
    <source>
        <dbReference type="ARBA" id="ARBA00022801"/>
    </source>
</evidence>
<dbReference type="SMART" id="SM00849">
    <property type="entry name" value="Lactamase_B"/>
    <property type="match status" value="1"/>
</dbReference>
<dbReference type="PANTHER" id="PTHR46233">
    <property type="entry name" value="HYDROXYACYLGLUTATHIONE HYDROLASE GLOC"/>
    <property type="match status" value="1"/>
</dbReference>
<organism evidence="6">
    <name type="scientific">termite gut metagenome</name>
    <dbReference type="NCBI Taxonomy" id="433724"/>
    <lineage>
        <taxon>unclassified sequences</taxon>
        <taxon>metagenomes</taxon>
        <taxon>organismal metagenomes</taxon>
    </lineage>
</organism>
<keyword evidence="4" id="KW-0862">Zinc</keyword>
<keyword evidence="2" id="KW-0479">Metal-binding</keyword>
<evidence type="ECO:0000256" key="4">
    <source>
        <dbReference type="ARBA" id="ARBA00022833"/>
    </source>
</evidence>
<dbReference type="InterPro" id="IPR051453">
    <property type="entry name" value="MBL_Glyoxalase_II"/>
</dbReference>
<dbReference type="GO" id="GO:0046872">
    <property type="term" value="F:metal ion binding"/>
    <property type="evidence" value="ECO:0007669"/>
    <property type="project" value="UniProtKB-KW"/>
</dbReference>
<name>A0A5J4SN76_9ZZZZ</name>
<dbReference type="Gene3D" id="3.60.15.10">
    <property type="entry name" value="Ribonuclease Z/Hydroxyacylglutathione hydrolase-like"/>
    <property type="match status" value="1"/>
</dbReference>
<dbReference type="InterPro" id="IPR036866">
    <property type="entry name" value="RibonucZ/Hydroxyglut_hydro"/>
</dbReference>
<evidence type="ECO:0000313" key="6">
    <source>
        <dbReference type="EMBL" id="KAA6346605.1"/>
    </source>
</evidence>
<proteinExistence type="predicted"/>
<evidence type="ECO:0000256" key="2">
    <source>
        <dbReference type="ARBA" id="ARBA00022723"/>
    </source>
</evidence>